<dbReference type="Proteomes" id="UP000887565">
    <property type="component" value="Unplaced"/>
</dbReference>
<dbReference type="WBParaSite" id="nRc.2.0.1.t03614-RA">
    <property type="protein sequence ID" value="nRc.2.0.1.t03614-RA"/>
    <property type="gene ID" value="nRc.2.0.1.g03614"/>
</dbReference>
<name>A0A915HPG6_ROMCU</name>
<sequence length="10" mass="1206">MRISTSQKKK</sequence>
<organism evidence="1 2">
    <name type="scientific">Romanomermis culicivorax</name>
    <name type="common">Nematode worm</name>
    <dbReference type="NCBI Taxonomy" id="13658"/>
    <lineage>
        <taxon>Eukaryota</taxon>
        <taxon>Metazoa</taxon>
        <taxon>Ecdysozoa</taxon>
        <taxon>Nematoda</taxon>
        <taxon>Enoplea</taxon>
        <taxon>Dorylaimia</taxon>
        <taxon>Mermithida</taxon>
        <taxon>Mermithoidea</taxon>
        <taxon>Mermithidae</taxon>
        <taxon>Romanomermis</taxon>
    </lineage>
</organism>
<reference evidence="2" key="1">
    <citation type="submission" date="2022-11" db="UniProtKB">
        <authorList>
            <consortium name="WormBaseParasite"/>
        </authorList>
    </citation>
    <scope>IDENTIFICATION</scope>
</reference>
<evidence type="ECO:0000313" key="2">
    <source>
        <dbReference type="WBParaSite" id="nRc.2.0.1.t03614-RA"/>
    </source>
</evidence>
<keyword evidence="1" id="KW-1185">Reference proteome</keyword>
<accession>A0A915HPG6</accession>
<proteinExistence type="predicted"/>
<evidence type="ECO:0000313" key="1">
    <source>
        <dbReference type="Proteomes" id="UP000887565"/>
    </source>
</evidence>
<protein>
    <submittedName>
        <fullName evidence="2">Uncharacterized protein</fullName>
    </submittedName>
</protein>